<feature type="non-terminal residue" evidence="2">
    <location>
        <position position="89"/>
    </location>
</feature>
<comment type="caution">
    <text evidence="2">The sequence shown here is derived from an EMBL/GenBank/DDBJ whole genome shotgun (WGS) entry which is preliminary data.</text>
</comment>
<name>A0A7C7D6Z1_9FIRM</name>
<keyword evidence="1" id="KW-0812">Transmembrane</keyword>
<feature type="transmembrane region" description="Helical" evidence="1">
    <location>
        <begin position="12"/>
        <end position="34"/>
    </location>
</feature>
<reference evidence="2 3" key="1">
    <citation type="journal article" date="2020" name="Biotechnol. Biofuels">
        <title>New insights from the biogas microbiome by comprehensive genome-resolved metagenomics of nearly 1600 species originating from multiple anaerobic digesters.</title>
        <authorList>
            <person name="Campanaro S."/>
            <person name="Treu L."/>
            <person name="Rodriguez-R L.M."/>
            <person name="Kovalovszki A."/>
            <person name="Ziels R.M."/>
            <person name="Maus I."/>
            <person name="Zhu X."/>
            <person name="Kougias P.G."/>
            <person name="Basile A."/>
            <person name="Luo G."/>
            <person name="Schluter A."/>
            <person name="Konstantinidis K.T."/>
            <person name="Angelidaki I."/>
        </authorList>
    </citation>
    <scope>NUCLEOTIDE SEQUENCE [LARGE SCALE GENOMIC DNA]</scope>
    <source>
        <strain evidence="2">AS05jafATM_4</strain>
    </source>
</reference>
<dbReference type="GO" id="GO:0016301">
    <property type="term" value="F:kinase activity"/>
    <property type="evidence" value="ECO:0007669"/>
    <property type="project" value="UniProtKB-KW"/>
</dbReference>
<protein>
    <submittedName>
        <fullName evidence="2">Sensor histidine kinase</fullName>
    </submittedName>
</protein>
<evidence type="ECO:0000313" key="3">
    <source>
        <dbReference type="Proteomes" id="UP000553059"/>
    </source>
</evidence>
<evidence type="ECO:0000313" key="2">
    <source>
        <dbReference type="EMBL" id="HHY27793.1"/>
    </source>
</evidence>
<dbReference type="Proteomes" id="UP000553059">
    <property type="component" value="Unassembled WGS sequence"/>
</dbReference>
<keyword evidence="1" id="KW-1133">Transmembrane helix</keyword>
<accession>A0A7C7D6Z1</accession>
<sequence length="89" mass="10020">MDIKSRSFSHSLIAKALAFVLVIFCFTQTITLALNVINRSHFGVALEKSYYLGEGFIDESSTIISDLRTLSRYKSEENILAGRTISEDR</sequence>
<proteinExistence type="predicted"/>
<gene>
    <name evidence="2" type="ORF">GX523_13810</name>
</gene>
<dbReference type="EMBL" id="DUTF01000298">
    <property type="protein sequence ID" value="HHY27793.1"/>
    <property type="molecule type" value="Genomic_DNA"/>
</dbReference>
<evidence type="ECO:0000256" key="1">
    <source>
        <dbReference type="SAM" id="Phobius"/>
    </source>
</evidence>
<keyword evidence="2" id="KW-0418">Kinase</keyword>
<keyword evidence="1" id="KW-0472">Membrane</keyword>
<dbReference type="AlphaFoldDB" id="A0A7C7D6Z1"/>
<keyword evidence="2" id="KW-0808">Transferase</keyword>
<organism evidence="2 3">
    <name type="scientific">Desulfitobacterium dehalogenans</name>
    <dbReference type="NCBI Taxonomy" id="36854"/>
    <lineage>
        <taxon>Bacteria</taxon>
        <taxon>Bacillati</taxon>
        <taxon>Bacillota</taxon>
        <taxon>Clostridia</taxon>
        <taxon>Eubacteriales</taxon>
        <taxon>Desulfitobacteriaceae</taxon>
        <taxon>Desulfitobacterium</taxon>
    </lineage>
</organism>